<reference evidence="3" key="1">
    <citation type="submission" date="2017-02" db="EMBL/GenBank/DDBJ databases">
        <authorList>
            <person name="Varghese N."/>
            <person name="Submissions S."/>
        </authorList>
    </citation>
    <scope>NUCLEOTIDE SEQUENCE [LARGE SCALE GENOMIC DNA]</scope>
    <source>
        <strain evidence="3">DSM 22385</strain>
    </source>
</reference>
<dbReference type="AlphaFoldDB" id="A0A1T5CWZ9"/>
<evidence type="ECO:0000313" key="3">
    <source>
        <dbReference type="Proteomes" id="UP000189981"/>
    </source>
</evidence>
<proteinExistence type="predicted"/>
<dbReference type="Proteomes" id="UP000189981">
    <property type="component" value="Unassembled WGS sequence"/>
</dbReference>
<dbReference type="InterPro" id="IPR007372">
    <property type="entry name" value="Lipid/polyisoprenoid-bd_YceI"/>
</dbReference>
<dbReference type="InterPro" id="IPR036761">
    <property type="entry name" value="TTHA0802/YceI-like_sf"/>
</dbReference>
<dbReference type="STRING" id="572036.SAMN05661099_1965"/>
<sequence>MLQSLAATSQTFHVSKADISVTGTAREKSWSMKTNTAQGSANLLFKDGKLAQVRSLNLSIPVGELKSDNPRMDARAYKGLKMYPYDRIRFAGKTMKLSGSGTGSYRLFTEGNLQIAGITQVAILLVDIQVNNDGTLTGRGTTEIKRSDFDIRLLAAEEAVMSLSDVIRVDFQLTLSRIGN</sequence>
<organism evidence="2 3">
    <name type="scientific">Daejeonella lutea</name>
    <dbReference type="NCBI Taxonomy" id="572036"/>
    <lineage>
        <taxon>Bacteria</taxon>
        <taxon>Pseudomonadati</taxon>
        <taxon>Bacteroidota</taxon>
        <taxon>Sphingobacteriia</taxon>
        <taxon>Sphingobacteriales</taxon>
        <taxon>Sphingobacteriaceae</taxon>
        <taxon>Daejeonella</taxon>
    </lineage>
</organism>
<dbReference type="SUPFAM" id="SSF101874">
    <property type="entry name" value="YceI-like"/>
    <property type="match status" value="1"/>
</dbReference>
<evidence type="ECO:0000313" key="2">
    <source>
        <dbReference type="EMBL" id="SKB63856.1"/>
    </source>
</evidence>
<keyword evidence="3" id="KW-1185">Reference proteome</keyword>
<dbReference type="EMBL" id="FUYR01000002">
    <property type="protein sequence ID" value="SKB63856.1"/>
    <property type="molecule type" value="Genomic_DNA"/>
</dbReference>
<feature type="domain" description="Lipid/polyisoprenoid-binding YceI-like" evidence="1">
    <location>
        <begin position="24"/>
        <end position="174"/>
    </location>
</feature>
<name>A0A1T5CWZ9_9SPHI</name>
<dbReference type="Gene3D" id="2.40.128.110">
    <property type="entry name" value="Lipid/polyisoprenoid-binding, YceI-like"/>
    <property type="match status" value="1"/>
</dbReference>
<evidence type="ECO:0000259" key="1">
    <source>
        <dbReference type="Pfam" id="PF04264"/>
    </source>
</evidence>
<dbReference type="Pfam" id="PF04264">
    <property type="entry name" value="YceI"/>
    <property type="match status" value="1"/>
</dbReference>
<protein>
    <submittedName>
        <fullName evidence="2">Polyisoprenoid-binding protein YceI</fullName>
    </submittedName>
</protein>
<accession>A0A1T5CWZ9</accession>
<gene>
    <name evidence="2" type="ORF">SAMN05661099_1965</name>
</gene>